<dbReference type="EMBL" id="SXCS01000003">
    <property type="protein sequence ID" value="NFR61341.1"/>
    <property type="molecule type" value="Genomic_DNA"/>
</dbReference>
<gene>
    <name evidence="2" type="ORF">CRX47_17440</name>
    <name evidence="1" type="ORF">FDF70_07510</name>
</gene>
<accession>A0A6B5ADU3</accession>
<dbReference type="RefSeq" id="WP_003491699.1">
    <property type="nucleotide sequence ID" value="NZ_CBCRVC010000034.1"/>
</dbReference>
<dbReference type="Proteomes" id="UP000486601">
    <property type="component" value="Unassembled WGS sequence"/>
</dbReference>
<reference evidence="1 4" key="2">
    <citation type="submission" date="2019-04" db="EMBL/GenBank/DDBJ databases">
        <title>Genome sequencing of Clostridium botulinum Groups I-IV and Clostridium butyricum.</title>
        <authorList>
            <person name="Brunt J."/>
            <person name="Van Vliet A.H.M."/>
            <person name="Stringer S.C."/>
            <person name="Carter A.T."/>
            <person name="Peck M.W."/>
        </authorList>
    </citation>
    <scope>NUCLEOTIDE SEQUENCE [LARGE SCALE GENOMIC DNA]</scope>
    <source>
        <strain evidence="1 4">IFR 18/108</strain>
    </source>
</reference>
<dbReference type="Proteomes" id="UP000223854">
    <property type="component" value="Unassembled WGS sequence"/>
</dbReference>
<proteinExistence type="predicted"/>
<evidence type="ECO:0000313" key="1">
    <source>
        <dbReference type="EMBL" id="NFR61341.1"/>
    </source>
</evidence>
<evidence type="ECO:0000313" key="2">
    <source>
        <dbReference type="EMBL" id="PHH01521.1"/>
    </source>
</evidence>
<evidence type="ECO:0000313" key="3">
    <source>
        <dbReference type="Proteomes" id="UP000223854"/>
    </source>
</evidence>
<dbReference type="AlphaFoldDB" id="A0A6B5ADU3"/>
<organism evidence="1 4">
    <name type="scientific">Clostridium sporogenes</name>
    <dbReference type="NCBI Taxonomy" id="1509"/>
    <lineage>
        <taxon>Bacteria</taxon>
        <taxon>Bacillati</taxon>
        <taxon>Bacillota</taxon>
        <taxon>Clostridia</taxon>
        <taxon>Eubacteriales</taxon>
        <taxon>Clostridiaceae</taxon>
        <taxon>Clostridium</taxon>
    </lineage>
</organism>
<name>A0A6B5ADU3_CLOSG</name>
<protein>
    <submittedName>
        <fullName evidence="1">Uncharacterized protein</fullName>
    </submittedName>
</protein>
<dbReference type="EMBL" id="PDLH01000007">
    <property type="protein sequence ID" value="PHH01521.1"/>
    <property type="molecule type" value="Genomic_DNA"/>
</dbReference>
<comment type="caution">
    <text evidence="1">The sequence shown here is derived from an EMBL/GenBank/DDBJ whole genome shotgun (WGS) entry which is preliminary data.</text>
</comment>
<keyword evidence="3" id="KW-1185">Reference proteome</keyword>
<reference evidence="2 3" key="1">
    <citation type="submission" date="2017-09" db="EMBL/GenBank/DDBJ databases">
        <title>FDA dAtabase for Regulatory Grade micrObial Sequences (FDA-ARGOS): Supporting development and validation of Infectious Disease Dx tests.</title>
        <authorList>
            <person name="Kerrigan L."/>
            <person name="Long C."/>
            <person name="Tallon L.J."/>
            <person name="Sadzewicz L."/>
            <person name="Ott S."/>
            <person name="Zhao X."/>
            <person name="Nagaraj S."/>
            <person name="Vavikolanu K."/>
            <person name="Aluvathingal J."/>
            <person name="Nadendla S."/>
            <person name="Sichtig H."/>
        </authorList>
    </citation>
    <scope>NUCLEOTIDE SEQUENCE [LARGE SCALE GENOMIC DNA]</scope>
    <source>
        <strain evidence="2 3">FDAARGOS_423</strain>
    </source>
</reference>
<sequence length="60" mass="7066">MKFNTLYICHKHIHHVKDNKKEWKVIKQPPKSKSSICSVPIPSNLIKLFDKQSKIKKPID</sequence>
<evidence type="ECO:0000313" key="4">
    <source>
        <dbReference type="Proteomes" id="UP000486601"/>
    </source>
</evidence>
<dbReference type="GeneID" id="92937272"/>